<sequence length="75" mass="8342">MSNSDVVDVRMYRQDVVSIKIDITTGKSLRSQCKPIEATAILQDPALLLDMTSFCLDYGHEMIQKFIASCPNATC</sequence>
<evidence type="ECO:0000313" key="2">
    <source>
        <dbReference type="Proteomes" id="UP000606786"/>
    </source>
</evidence>
<evidence type="ECO:0000313" key="1">
    <source>
        <dbReference type="EMBL" id="CAD6996322.1"/>
    </source>
</evidence>
<dbReference type="Proteomes" id="UP000606786">
    <property type="component" value="Unassembled WGS sequence"/>
</dbReference>
<comment type="caution">
    <text evidence="1">The sequence shown here is derived from an EMBL/GenBank/DDBJ whole genome shotgun (WGS) entry which is preliminary data.</text>
</comment>
<gene>
    <name evidence="1" type="ORF">CCAP1982_LOCUS5001</name>
</gene>
<name>A0A811UAN3_CERCA</name>
<dbReference type="AlphaFoldDB" id="A0A811UAN3"/>
<reference evidence="1" key="1">
    <citation type="submission" date="2020-11" db="EMBL/GenBank/DDBJ databases">
        <authorList>
            <person name="Whitehead M."/>
        </authorList>
    </citation>
    <scope>NUCLEOTIDE SEQUENCE</scope>
    <source>
        <strain evidence="1">EGII</strain>
    </source>
</reference>
<accession>A0A811UAN3</accession>
<organism evidence="1 2">
    <name type="scientific">Ceratitis capitata</name>
    <name type="common">Mediterranean fruit fly</name>
    <name type="synonym">Tephritis capitata</name>
    <dbReference type="NCBI Taxonomy" id="7213"/>
    <lineage>
        <taxon>Eukaryota</taxon>
        <taxon>Metazoa</taxon>
        <taxon>Ecdysozoa</taxon>
        <taxon>Arthropoda</taxon>
        <taxon>Hexapoda</taxon>
        <taxon>Insecta</taxon>
        <taxon>Pterygota</taxon>
        <taxon>Neoptera</taxon>
        <taxon>Endopterygota</taxon>
        <taxon>Diptera</taxon>
        <taxon>Brachycera</taxon>
        <taxon>Muscomorpha</taxon>
        <taxon>Tephritoidea</taxon>
        <taxon>Tephritidae</taxon>
        <taxon>Ceratitis</taxon>
        <taxon>Ceratitis</taxon>
    </lineage>
</organism>
<proteinExistence type="predicted"/>
<keyword evidence="2" id="KW-1185">Reference proteome</keyword>
<protein>
    <submittedName>
        <fullName evidence="1">(Mediterranean fruit fly) hypothetical protein</fullName>
    </submittedName>
</protein>
<dbReference type="EMBL" id="CAJHJT010000001">
    <property type="protein sequence ID" value="CAD6996322.1"/>
    <property type="molecule type" value="Genomic_DNA"/>
</dbReference>
<feature type="non-terminal residue" evidence="1">
    <location>
        <position position="75"/>
    </location>
</feature>